<dbReference type="InterPro" id="IPR000792">
    <property type="entry name" value="Tscrpt_reg_LuxR_C"/>
</dbReference>
<proteinExistence type="predicted"/>
<dbReference type="SMART" id="SM00421">
    <property type="entry name" value="HTH_LUXR"/>
    <property type="match status" value="1"/>
</dbReference>
<dbReference type="SUPFAM" id="SSF46894">
    <property type="entry name" value="C-terminal effector domain of the bipartite response regulators"/>
    <property type="match status" value="1"/>
</dbReference>
<organism evidence="8 9">
    <name type="scientific">Paractinoplanes aksuensis</name>
    <dbReference type="NCBI Taxonomy" id="2939490"/>
    <lineage>
        <taxon>Bacteria</taxon>
        <taxon>Bacillati</taxon>
        <taxon>Actinomycetota</taxon>
        <taxon>Actinomycetes</taxon>
        <taxon>Micromonosporales</taxon>
        <taxon>Micromonosporaceae</taxon>
        <taxon>Paractinoplanes</taxon>
    </lineage>
</organism>
<dbReference type="InterPro" id="IPR001789">
    <property type="entry name" value="Sig_transdc_resp-reg_receiver"/>
</dbReference>
<protein>
    <submittedName>
        <fullName evidence="8">Response regulator transcription factor</fullName>
    </submittedName>
</protein>
<feature type="domain" description="Response regulatory" evidence="7">
    <location>
        <begin position="6"/>
        <end position="122"/>
    </location>
</feature>
<dbReference type="InterPro" id="IPR016032">
    <property type="entry name" value="Sig_transdc_resp-reg_C-effctor"/>
</dbReference>
<dbReference type="RefSeq" id="WP_253240373.1">
    <property type="nucleotide sequence ID" value="NZ_JAMYJR010000030.1"/>
</dbReference>
<dbReference type="Gene3D" id="3.40.50.2300">
    <property type="match status" value="1"/>
</dbReference>
<keyword evidence="1 5" id="KW-0597">Phosphoprotein</keyword>
<dbReference type="SMART" id="SM00448">
    <property type="entry name" value="REC"/>
    <property type="match status" value="1"/>
</dbReference>
<feature type="domain" description="HTH luxR-type" evidence="6">
    <location>
        <begin position="145"/>
        <end position="210"/>
    </location>
</feature>
<dbReference type="InterPro" id="IPR058245">
    <property type="entry name" value="NreC/VraR/RcsB-like_REC"/>
</dbReference>
<accession>A0ABT1DTZ4</accession>
<keyword evidence="2" id="KW-0805">Transcription regulation</keyword>
<dbReference type="InterPro" id="IPR011006">
    <property type="entry name" value="CheY-like_superfamily"/>
</dbReference>
<evidence type="ECO:0000313" key="9">
    <source>
        <dbReference type="Proteomes" id="UP001523369"/>
    </source>
</evidence>
<dbReference type="CDD" id="cd06170">
    <property type="entry name" value="LuxR_C_like"/>
    <property type="match status" value="1"/>
</dbReference>
<feature type="modified residue" description="4-aspartylphosphate" evidence="5">
    <location>
        <position position="57"/>
    </location>
</feature>
<evidence type="ECO:0000259" key="6">
    <source>
        <dbReference type="PROSITE" id="PS50043"/>
    </source>
</evidence>
<evidence type="ECO:0000256" key="5">
    <source>
        <dbReference type="PROSITE-ProRule" id="PRU00169"/>
    </source>
</evidence>
<dbReference type="EMBL" id="JAMYJR010000030">
    <property type="protein sequence ID" value="MCO8274297.1"/>
    <property type="molecule type" value="Genomic_DNA"/>
</dbReference>
<reference evidence="8 9" key="1">
    <citation type="submission" date="2022-06" db="EMBL/GenBank/DDBJ databases">
        <title>New Species of the Genus Actinoplanes, ActinopZanes ferrugineus.</title>
        <authorList>
            <person name="Ding P."/>
        </authorList>
    </citation>
    <scope>NUCLEOTIDE SEQUENCE [LARGE SCALE GENOMIC DNA]</scope>
    <source>
        <strain evidence="8 9">TRM88003</strain>
    </source>
</reference>
<gene>
    <name evidence="8" type="ORF">M1L60_27220</name>
</gene>
<dbReference type="Pfam" id="PF00072">
    <property type="entry name" value="Response_reg"/>
    <property type="match status" value="1"/>
</dbReference>
<dbReference type="InterPro" id="IPR039420">
    <property type="entry name" value="WalR-like"/>
</dbReference>
<dbReference type="PRINTS" id="PR00038">
    <property type="entry name" value="HTHLUXR"/>
</dbReference>
<dbReference type="Proteomes" id="UP001523369">
    <property type="component" value="Unassembled WGS sequence"/>
</dbReference>
<dbReference type="SUPFAM" id="SSF52172">
    <property type="entry name" value="CheY-like"/>
    <property type="match status" value="1"/>
</dbReference>
<evidence type="ECO:0000256" key="4">
    <source>
        <dbReference type="ARBA" id="ARBA00023163"/>
    </source>
</evidence>
<dbReference type="Pfam" id="PF00196">
    <property type="entry name" value="GerE"/>
    <property type="match status" value="1"/>
</dbReference>
<evidence type="ECO:0000313" key="8">
    <source>
        <dbReference type="EMBL" id="MCO8274297.1"/>
    </source>
</evidence>
<dbReference type="CDD" id="cd17535">
    <property type="entry name" value="REC_NarL-like"/>
    <property type="match status" value="1"/>
</dbReference>
<dbReference type="PROSITE" id="PS00622">
    <property type="entry name" value="HTH_LUXR_1"/>
    <property type="match status" value="1"/>
</dbReference>
<sequence>MPEQITVLVVDDHPLFRKGLRALLATMPSVDVVGEAVDGKSAVELARSLRPQLVLMDLHMPGGDGPTAIRALAAAPDGPHILVVTMFEDDDSVFAALRAGARGYVLKDTDDDEMTRAILAVGHGEAIFSAAIASRIVAFFAGRPPAEPFPGLTASERNVLQLMSRGLPNDVIAAQLQLSAKTVRNYVSNVFAKLHVASRAEAIARARDAGI</sequence>
<dbReference type="PANTHER" id="PTHR43214:SF24">
    <property type="entry name" value="TRANSCRIPTIONAL REGULATORY PROTEIN NARL-RELATED"/>
    <property type="match status" value="1"/>
</dbReference>
<name>A0ABT1DTZ4_9ACTN</name>
<evidence type="ECO:0000256" key="1">
    <source>
        <dbReference type="ARBA" id="ARBA00022553"/>
    </source>
</evidence>
<dbReference type="PROSITE" id="PS50110">
    <property type="entry name" value="RESPONSE_REGULATORY"/>
    <property type="match status" value="1"/>
</dbReference>
<keyword evidence="3" id="KW-0238">DNA-binding</keyword>
<dbReference type="PANTHER" id="PTHR43214">
    <property type="entry name" value="TWO-COMPONENT RESPONSE REGULATOR"/>
    <property type="match status" value="1"/>
</dbReference>
<keyword evidence="4" id="KW-0804">Transcription</keyword>
<comment type="caution">
    <text evidence="8">The sequence shown here is derived from an EMBL/GenBank/DDBJ whole genome shotgun (WGS) entry which is preliminary data.</text>
</comment>
<evidence type="ECO:0000256" key="3">
    <source>
        <dbReference type="ARBA" id="ARBA00023125"/>
    </source>
</evidence>
<evidence type="ECO:0000256" key="2">
    <source>
        <dbReference type="ARBA" id="ARBA00023015"/>
    </source>
</evidence>
<evidence type="ECO:0000259" key="7">
    <source>
        <dbReference type="PROSITE" id="PS50110"/>
    </source>
</evidence>
<keyword evidence="9" id="KW-1185">Reference proteome</keyword>
<dbReference type="PROSITE" id="PS50043">
    <property type="entry name" value="HTH_LUXR_2"/>
    <property type="match status" value="1"/>
</dbReference>